<reference evidence="1" key="1">
    <citation type="journal article" date="2021" name="Proc. Natl. Acad. Sci. U.S.A.">
        <title>A Catalog of Tens of Thousands of Viruses from Human Metagenomes Reveals Hidden Associations with Chronic Diseases.</title>
        <authorList>
            <person name="Tisza M.J."/>
            <person name="Buck C.B."/>
        </authorList>
    </citation>
    <scope>NUCLEOTIDE SEQUENCE</scope>
    <source>
        <strain evidence="1">Ctt5z12</strain>
    </source>
</reference>
<dbReference type="EMBL" id="BK014676">
    <property type="protein sequence ID" value="DAD67410.1"/>
    <property type="molecule type" value="Genomic_DNA"/>
</dbReference>
<accession>A0A8S5LBS9</accession>
<protein>
    <submittedName>
        <fullName evidence="1">Uncharacterized protein</fullName>
    </submittedName>
</protein>
<sequence>MTQEERVEKFNYYVGLTLNHLYANFPHGTSCDASIFVKKEKYGIEQDYEREIDFCKQTLTWLMLNGFIHFSDSTGLFEDVRLMHKGLEILKKVPSSINDGKKEKWWQRLRSAIEEEAMSEVAKRAGDMLTDALRLI</sequence>
<proteinExistence type="predicted"/>
<organism evidence="1">
    <name type="scientific">Siphoviridae sp. ctt5z12</name>
    <dbReference type="NCBI Taxonomy" id="2823604"/>
    <lineage>
        <taxon>Viruses</taxon>
        <taxon>Duplodnaviria</taxon>
        <taxon>Heunggongvirae</taxon>
        <taxon>Uroviricota</taxon>
        <taxon>Caudoviricetes</taxon>
    </lineage>
</organism>
<name>A0A8S5LBS9_9CAUD</name>
<evidence type="ECO:0000313" key="1">
    <source>
        <dbReference type="EMBL" id="DAD67410.1"/>
    </source>
</evidence>